<reference evidence="2 3" key="1">
    <citation type="submission" date="2016-07" db="EMBL/GenBank/DDBJ databases">
        <authorList>
            <consortium name="Pathogen Informatics"/>
        </authorList>
    </citation>
    <scope>NUCLEOTIDE SEQUENCE [LARGE SCALE GENOMIC DNA]</scope>
</reference>
<organism evidence="2 3">
    <name type="scientific">Plasmodium vivax</name>
    <name type="common">malaria parasite P. vivax</name>
    <dbReference type="NCBI Taxonomy" id="5855"/>
    <lineage>
        <taxon>Eukaryota</taxon>
        <taxon>Sar</taxon>
        <taxon>Alveolata</taxon>
        <taxon>Apicomplexa</taxon>
        <taxon>Aconoidasida</taxon>
        <taxon>Haemosporida</taxon>
        <taxon>Plasmodiidae</taxon>
        <taxon>Plasmodium</taxon>
        <taxon>Plasmodium (Plasmodium)</taxon>
    </lineage>
</organism>
<dbReference type="Pfam" id="PF05795">
    <property type="entry name" value="Plasmodium_Vir"/>
    <property type="match status" value="1"/>
</dbReference>
<dbReference type="AlphaFoldDB" id="A0A1G4EBB9"/>
<name>A0A1G4EBB9_PLAVI</name>
<dbReference type="InterPro" id="IPR008780">
    <property type="entry name" value="Plasmodium_Vir"/>
</dbReference>
<evidence type="ECO:0000313" key="2">
    <source>
        <dbReference type="EMBL" id="SCA81786.1"/>
    </source>
</evidence>
<feature type="region of interest" description="Disordered" evidence="1">
    <location>
        <begin position="111"/>
        <end position="136"/>
    </location>
</feature>
<dbReference type="VEuPathDB" id="PlasmoDB:PVP01_0004750"/>
<accession>A0A1G4EBB9</accession>
<evidence type="ECO:0000256" key="1">
    <source>
        <dbReference type="SAM" id="MobiDB-lite"/>
    </source>
</evidence>
<dbReference type="EMBL" id="FLYI01000077">
    <property type="protein sequence ID" value="SCA81786.1"/>
    <property type="molecule type" value="Genomic_DNA"/>
</dbReference>
<dbReference type="VEuPathDB" id="PlasmoDB:PVW1_070046200"/>
<gene>
    <name evidence="2" type="ORF">PVC01_000035800</name>
</gene>
<dbReference type="Proteomes" id="UP000305196">
    <property type="component" value="Unassembled WGS sequence"/>
</dbReference>
<dbReference type="VEuPathDB" id="PlasmoDB:PVPAM_010007900"/>
<proteinExistence type="predicted"/>
<sequence>MNFNIDKEKFMNKKKLFLLSEILYLIKEEYEYISHVQINVYNQFFRECFVIYKKIISADNCNIKNEYKTELNDFIHNFNNAKAHLNGNNKEISLDDIKSFDESRCKQELNGKQAVEAPDRGEAQGVNEDEGNTGPKGEARAVVLEESSLEQVPGSRDGIDGPVVRMRDSGSDVFKEHTDENISNPVGTIVGTSLGFFVPLITIYKFTPLGSWLNTKVLGRNKIQKNMERNNQHLLLNSTENREINLGESMYRIKYNS</sequence>
<protein>
    <submittedName>
        <fullName evidence="2">VIR protein</fullName>
    </submittedName>
</protein>
<evidence type="ECO:0000313" key="3">
    <source>
        <dbReference type="Proteomes" id="UP000305196"/>
    </source>
</evidence>